<keyword evidence="2" id="KW-0812">Transmembrane</keyword>
<dbReference type="EMBL" id="DRMS01000373">
    <property type="protein sequence ID" value="HFC93126.1"/>
    <property type="molecule type" value="Genomic_DNA"/>
</dbReference>
<gene>
    <name evidence="4" type="ORF">ENJ51_09975</name>
</gene>
<reference evidence="4" key="1">
    <citation type="journal article" date="2020" name="mSystems">
        <title>Genome- and Community-Level Interaction Insights into Carbon Utilization and Element Cycling Functions of Hydrothermarchaeota in Hydrothermal Sediment.</title>
        <authorList>
            <person name="Zhou Z."/>
            <person name="Liu Y."/>
            <person name="Xu W."/>
            <person name="Pan J."/>
            <person name="Luo Z.H."/>
            <person name="Li M."/>
        </authorList>
    </citation>
    <scope>NUCLEOTIDE SEQUENCE [LARGE SCALE GENOMIC DNA]</scope>
    <source>
        <strain evidence="4">HyVt-493</strain>
    </source>
</reference>
<keyword evidence="3" id="KW-0732">Signal</keyword>
<keyword evidence="2" id="KW-1133">Transmembrane helix</keyword>
<evidence type="ECO:0000256" key="3">
    <source>
        <dbReference type="SAM" id="SignalP"/>
    </source>
</evidence>
<name>A0A7V2WVF6_LEUMU</name>
<dbReference type="Proteomes" id="UP000885750">
    <property type="component" value="Unassembled WGS sequence"/>
</dbReference>
<sequence length="414" mass="48191">MIIKFIVLLIAFSLLFSSPVSFAKKPTVSSLNYAIQLVKRQNTLLKRELKAYELTLKNQDVVLQNILQQQAESKVQNDQKIQQLQRQLISLQEKKPAKEDNNLLYWLSALSAFAFALSLLSLFLLLKKQQPKTELLRSHIKQTEADINKLSGQTAQQHHEIDALKVTHNELFKGFSEKLNKLDYDRKQSYERRQAVEKELQTLLHFPITHEATEADRLVVNTMLEEGNLNFEETLQAKSLFAEYQNQWQLAIVYWETLLAENKDNTLALLHVAYGNYKLAEKNRKDEYYLIKATDTYSDIMRSAPEYFEDINAYDDDENMGASELVNNPDKVLIYQQIEKLVMQVDELKNYYSIYNLACQYAKEGDRESAKDWLEQISANAHTLHCKHLQEEQDLETIRALPWFKDLIDEACEG</sequence>
<evidence type="ECO:0000313" key="4">
    <source>
        <dbReference type="EMBL" id="HFC93126.1"/>
    </source>
</evidence>
<protein>
    <submittedName>
        <fullName evidence="4">Uncharacterized protein</fullName>
    </submittedName>
</protein>
<feature type="coiled-coil region" evidence="1">
    <location>
        <begin position="35"/>
        <end position="101"/>
    </location>
</feature>
<accession>A0A7V2WVF6</accession>
<dbReference type="AlphaFoldDB" id="A0A7V2WVF6"/>
<feature type="chain" id="PRO_5030578427" evidence="3">
    <location>
        <begin position="24"/>
        <end position="414"/>
    </location>
</feature>
<evidence type="ECO:0000256" key="2">
    <source>
        <dbReference type="SAM" id="Phobius"/>
    </source>
</evidence>
<dbReference type="NCBIfam" id="NF047558">
    <property type="entry name" value="TPR_END_plus"/>
    <property type="match status" value="1"/>
</dbReference>
<keyword evidence="1" id="KW-0175">Coiled coil</keyword>
<feature type="transmembrane region" description="Helical" evidence="2">
    <location>
        <begin position="103"/>
        <end position="126"/>
    </location>
</feature>
<proteinExistence type="predicted"/>
<keyword evidence="2" id="KW-0472">Membrane</keyword>
<feature type="signal peptide" evidence="3">
    <location>
        <begin position="1"/>
        <end position="23"/>
    </location>
</feature>
<comment type="caution">
    <text evidence="4">The sequence shown here is derived from an EMBL/GenBank/DDBJ whole genome shotgun (WGS) entry which is preliminary data.</text>
</comment>
<organism evidence="4">
    <name type="scientific">Leucothrix mucor</name>
    <dbReference type="NCBI Taxonomy" id="45248"/>
    <lineage>
        <taxon>Bacteria</taxon>
        <taxon>Pseudomonadati</taxon>
        <taxon>Pseudomonadota</taxon>
        <taxon>Gammaproteobacteria</taxon>
        <taxon>Thiotrichales</taxon>
        <taxon>Thiotrichaceae</taxon>
        <taxon>Leucothrix</taxon>
    </lineage>
</organism>
<evidence type="ECO:0000256" key="1">
    <source>
        <dbReference type="SAM" id="Coils"/>
    </source>
</evidence>